<dbReference type="GO" id="GO:0005737">
    <property type="term" value="C:cytoplasm"/>
    <property type="evidence" value="ECO:0007669"/>
    <property type="project" value="TreeGrafter"/>
</dbReference>
<dbReference type="Proteomes" id="UP001208570">
    <property type="component" value="Unassembled WGS sequence"/>
</dbReference>
<dbReference type="GO" id="GO:0006886">
    <property type="term" value="P:intracellular protein transport"/>
    <property type="evidence" value="ECO:0007669"/>
    <property type="project" value="TreeGrafter"/>
</dbReference>
<evidence type="ECO:0000256" key="1">
    <source>
        <dbReference type="SAM" id="MobiDB-lite"/>
    </source>
</evidence>
<dbReference type="GO" id="GO:0005634">
    <property type="term" value="C:nucleus"/>
    <property type="evidence" value="ECO:0007669"/>
    <property type="project" value="TreeGrafter"/>
</dbReference>
<dbReference type="PANTHER" id="PTHR46467">
    <property type="entry name" value="TETHER CONTAINING UBX DOMAIN FOR GLUT4"/>
    <property type="match status" value="1"/>
</dbReference>
<feature type="domain" description="UBX" evidence="2">
    <location>
        <begin position="413"/>
        <end position="489"/>
    </location>
</feature>
<proteinExistence type="predicted"/>
<name>A0AAD9JWE1_9ANNE</name>
<dbReference type="SUPFAM" id="SSF54236">
    <property type="entry name" value="Ubiquitin-like"/>
    <property type="match status" value="2"/>
</dbReference>
<dbReference type="EMBL" id="JAODUP010000131">
    <property type="protein sequence ID" value="KAK2160527.1"/>
    <property type="molecule type" value="Genomic_DNA"/>
</dbReference>
<dbReference type="InterPro" id="IPR021569">
    <property type="entry name" value="TUG-UBL1"/>
</dbReference>
<dbReference type="PROSITE" id="PS50033">
    <property type="entry name" value="UBX"/>
    <property type="match status" value="1"/>
</dbReference>
<evidence type="ECO:0000313" key="4">
    <source>
        <dbReference type="Proteomes" id="UP001208570"/>
    </source>
</evidence>
<dbReference type="GO" id="GO:0012506">
    <property type="term" value="C:vesicle membrane"/>
    <property type="evidence" value="ECO:0007669"/>
    <property type="project" value="TreeGrafter"/>
</dbReference>
<feature type="region of interest" description="Disordered" evidence="1">
    <location>
        <begin position="529"/>
        <end position="559"/>
    </location>
</feature>
<dbReference type="InterPro" id="IPR029071">
    <property type="entry name" value="Ubiquitin-like_domsf"/>
</dbReference>
<dbReference type="PANTHER" id="PTHR46467:SF1">
    <property type="entry name" value="TETHER CONTAINING UBX DOMAIN FOR GLUT4"/>
    <property type="match status" value="1"/>
</dbReference>
<gene>
    <name evidence="3" type="ORF">LSH36_131g02025</name>
</gene>
<keyword evidence="4" id="KW-1185">Reference proteome</keyword>
<feature type="region of interest" description="Disordered" evidence="1">
    <location>
        <begin position="226"/>
        <end position="277"/>
    </location>
</feature>
<protein>
    <recommendedName>
        <fullName evidence="2">UBX domain-containing protein</fullName>
    </recommendedName>
</protein>
<dbReference type="Pfam" id="PF11470">
    <property type="entry name" value="TUG-UBL1"/>
    <property type="match status" value="1"/>
</dbReference>
<dbReference type="AlphaFoldDB" id="A0AAD9JWE1"/>
<accession>A0AAD9JWE1</accession>
<comment type="caution">
    <text evidence="3">The sequence shown here is derived from an EMBL/GenBank/DDBJ whole genome shotgun (WGS) entry which is preliminary data.</text>
</comment>
<feature type="compositionally biased region" description="Basic and acidic residues" evidence="1">
    <location>
        <begin position="234"/>
        <end position="255"/>
    </location>
</feature>
<evidence type="ECO:0000313" key="3">
    <source>
        <dbReference type="EMBL" id="KAK2160527.1"/>
    </source>
</evidence>
<evidence type="ECO:0000259" key="2">
    <source>
        <dbReference type="PROSITE" id="PS50033"/>
    </source>
</evidence>
<dbReference type="InterPro" id="IPR001012">
    <property type="entry name" value="UBX_dom"/>
</dbReference>
<organism evidence="3 4">
    <name type="scientific">Paralvinella palmiformis</name>
    <dbReference type="NCBI Taxonomy" id="53620"/>
    <lineage>
        <taxon>Eukaryota</taxon>
        <taxon>Metazoa</taxon>
        <taxon>Spiralia</taxon>
        <taxon>Lophotrochozoa</taxon>
        <taxon>Annelida</taxon>
        <taxon>Polychaeta</taxon>
        <taxon>Sedentaria</taxon>
        <taxon>Canalipalpata</taxon>
        <taxon>Terebellida</taxon>
        <taxon>Terebelliformia</taxon>
        <taxon>Alvinellidae</taxon>
        <taxon>Paralvinella</taxon>
    </lineage>
</organism>
<dbReference type="CDD" id="cd17075">
    <property type="entry name" value="UBX1_UBXN9"/>
    <property type="match status" value="1"/>
</dbReference>
<dbReference type="Pfam" id="PF00789">
    <property type="entry name" value="UBX"/>
    <property type="match status" value="1"/>
</dbReference>
<dbReference type="GO" id="GO:0042593">
    <property type="term" value="P:glucose homeostasis"/>
    <property type="evidence" value="ECO:0007669"/>
    <property type="project" value="TreeGrafter"/>
</dbReference>
<sequence>MAAKVEVLCPNGHRVYVKITPNTKLVNILEVACVKQGFQPTADYELVHVQTRKVVDLTLTVRFAGLPNNAKLELVKAAKSREIHKVAIGLQLPTGERMKAEFDQHESIWSVMEYFEKENSDSFVRYEAVVQGTANIQPVCVYLREEIIGEFAMRETTLKDLGLMSGSGILRLLHKSVEPSMLKDIEEKIKGEKLKRATLMARTPPCEATPDMVCETSGDDVEMEMNVSQPPRQDTADGEKNVVHTEESNLHDRISFTESGTTSSGHSLTHSSQEISQETQLDVACHRYQMGGARPKEPWQVEPPSNPPAIQPVFADFKFPEETKGQNLYSNEMADEREIIKCMPCDRNVICYNAEETKMSGVDSVEPDDKFFELTEEDVKKMYMDLQQRLKEDDETQLLTQAMRKAKAEQRLAKYDYAFIRFMFPDKLVLQAMFRPREPVYNLYKFITEQIQSKSDLFHLFTSPPKHILKDKTLTLIEARLVPMTVVYVGLDIKLDRYLSDAVLSGVSSQADANMKIVEMMYHSDLTASSADTSKVPTKRQGNESSAPRLPKWFKTGRK</sequence>
<dbReference type="CDD" id="cd16118">
    <property type="entry name" value="UBX2_UBXN9"/>
    <property type="match status" value="1"/>
</dbReference>
<reference evidence="3" key="1">
    <citation type="journal article" date="2023" name="Mol. Biol. Evol.">
        <title>Third-Generation Sequencing Reveals the Adaptive Role of the Epigenome in Three Deep-Sea Polychaetes.</title>
        <authorList>
            <person name="Perez M."/>
            <person name="Aroh O."/>
            <person name="Sun Y."/>
            <person name="Lan Y."/>
            <person name="Juniper S.K."/>
            <person name="Young C.R."/>
            <person name="Angers B."/>
            <person name="Qian P.Y."/>
        </authorList>
    </citation>
    <scope>NUCLEOTIDE SEQUENCE</scope>
    <source>
        <strain evidence="3">P08H-3</strain>
    </source>
</reference>
<dbReference type="Gene3D" id="3.10.20.90">
    <property type="entry name" value="Phosphatidylinositol 3-kinase Catalytic Subunit, Chain A, domain 1"/>
    <property type="match status" value="2"/>
</dbReference>
<dbReference type="CDD" id="cd16105">
    <property type="entry name" value="Ubl_ASPSCR1_like"/>
    <property type="match status" value="1"/>
</dbReference>
<feature type="compositionally biased region" description="Low complexity" evidence="1">
    <location>
        <begin position="256"/>
        <end position="272"/>
    </location>
</feature>
<dbReference type="InterPro" id="IPR059238">
    <property type="entry name" value="UBX1_UBXN9"/>
</dbReference>